<feature type="region of interest" description="Disordered" evidence="2">
    <location>
        <begin position="218"/>
        <end position="238"/>
    </location>
</feature>
<dbReference type="SUPFAM" id="SSF57756">
    <property type="entry name" value="Retrovirus zinc finger-like domains"/>
    <property type="match status" value="1"/>
</dbReference>
<dbReference type="GO" id="GO:0003676">
    <property type="term" value="F:nucleic acid binding"/>
    <property type="evidence" value="ECO:0007669"/>
    <property type="project" value="InterPro"/>
</dbReference>
<protein>
    <submittedName>
        <fullName evidence="4">Cytochrome P450 71A9-like</fullName>
    </submittedName>
</protein>
<keyword evidence="5" id="KW-1185">Reference proteome</keyword>
<evidence type="ECO:0000256" key="1">
    <source>
        <dbReference type="PROSITE-ProRule" id="PRU00047"/>
    </source>
</evidence>
<dbReference type="Gene3D" id="4.10.60.10">
    <property type="entry name" value="Zinc finger, CCHC-type"/>
    <property type="match status" value="1"/>
</dbReference>
<gene>
    <name evidence="4" type="ORF">F3Y22_tig00117056pilonHSYRG00009</name>
</gene>
<dbReference type="Proteomes" id="UP000436088">
    <property type="component" value="Unassembled WGS sequence"/>
</dbReference>
<dbReference type="Pfam" id="PF06830">
    <property type="entry name" value="Root_cap"/>
    <property type="match status" value="1"/>
</dbReference>
<sequence>MPKYGSVETSSSSSRPVRRVMSNANFSVELFDGSGHFGIWQGEVLDALFQQGLDIAIEEEKPEYMEEKEWGIINRLACITIRSCLSREQKYGYKNETSASKMWKALEEKFLKKSSQNRLHMKKRLFRFNYQPGTSMNEHITTFNELVEDLLGMDETFKDEDLALMLLSSLPDEFEHLETTLLHGKDNVTPKDITDALYSYELRKKTKKESKYEAAEAMVARGRSKSQKPKWRGRSKSKSKLGKDECAFCHEKGHWKKDCPKLKKKGKAAPDASLESKGSVVTMRDGVLKVTYGALVMIKGIRKNNLYYYQGSTIIGAVAAASGGDDLDATQLWHMRLGHAGEKSLQILENKGLLKGAKACKLNFCEHCVLGKQKRVKFGTTIHNTKGIVDYIHSDVWGPLKTSSLGGNHYFVTFVCDFSRRVWVHSMKSKDEVLQIFLKWKNMIENQTGRKIKRLRTDNEGEYKSDTFFDVCHENPTFDESALVKKVTSEAVQTSSTPQQVEHTPKQVEFQQMMILEVDAADSSTPIEESEDEDVQTQEPLETPETLAVIRPKREIQAIQSLESDKWKSAMDEEMQSLQKNDTWKLAQLPKGKRAIGCKWVFVKKDGSHNKKDVRYKARLVAKGYAQKEGIDYNEVFSPVVKHSSIRILLALVAQLNLELAQLDVKMTFLHGDLEEEIYMTQPEGYKDGGCEKWVCKLNKSLYGLKQSPRQWYNRFDSFMRRQKYTRSKYDHCVYLQKLKDGSFIYLLLYVDDMLIASKSQKEIDKLNAQLNQEFEMKDLGEANKILGMKISRDRQRGKLCLTQKQYLRKILQCFGMNENTKHVSISLASHLKLSSQLSPKINEERVYMAKVPYANAVGSLMYAIVCTRPDISQAVGVVSRYMHDPGEGHWQAVKWILRYLQQTVDVGLVFEQDEALGQCMVGYVDSDYAGDLDKRRSTTETEYMAVSEAVKEAIWLNGLMEDLGVVQSHISLYCDSQSAIHLAKNQVYHSRTKHIDVRYHFVREIFEERKILLQKIATSENTAYMMTNVFSYPWKLSMRKVKAKATARRHRMMLLQHIMMFWHRAVVVRERVYCQARGACNGKVLTCPTQFPQRKPKKNKKVKGCFFDCSRKCDVTCKWRKPNCNGYGSLCYDPKFVGGRTRDYTWVQALAVMFDTHTLVLAAKRVSKWDDGFDALTIKFDGEAVNIPTEGDAEWRTDCEEREVIVERTDETNGVKVTVAGLVELNVKVRTIGEHENKVHNYQLPADDAFAHLETQFKFTQVSPLVEGVLGKTYRPDYVSPVKRGVPMPMMGGEDKYVTPSLYSPLCQACRFKGQTGSASV</sequence>
<feature type="domain" description="CCHC-type" evidence="3">
    <location>
        <begin position="246"/>
        <end position="261"/>
    </location>
</feature>
<dbReference type="Pfam" id="PF00665">
    <property type="entry name" value="rve"/>
    <property type="match status" value="1"/>
</dbReference>
<keyword evidence="1" id="KW-0862">Zinc</keyword>
<dbReference type="PROSITE" id="PS50158">
    <property type="entry name" value="ZF_CCHC"/>
    <property type="match status" value="1"/>
</dbReference>
<comment type="caution">
    <text evidence="4">The sequence shown here is derived from an EMBL/GenBank/DDBJ whole genome shotgun (WGS) entry which is preliminary data.</text>
</comment>
<organism evidence="4 5">
    <name type="scientific">Hibiscus syriacus</name>
    <name type="common">Rose of Sharon</name>
    <dbReference type="NCBI Taxonomy" id="106335"/>
    <lineage>
        <taxon>Eukaryota</taxon>
        <taxon>Viridiplantae</taxon>
        <taxon>Streptophyta</taxon>
        <taxon>Embryophyta</taxon>
        <taxon>Tracheophyta</taxon>
        <taxon>Spermatophyta</taxon>
        <taxon>Magnoliopsida</taxon>
        <taxon>eudicotyledons</taxon>
        <taxon>Gunneridae</taxon>
        <taxon>Pentapetalae</taxon>
        <taxon>rosids</taxon>
        <taxon>malvids</taxon>
        <taxon>Malvales</taxon>
        <taxon>Malvaceae</taxon>
        <taxon>Malvoideae</taxon>
        <taxon>Hibiscus</taxon>
    </lineage>
</organism>
<dbReference type="CDD" id="cd09272">
    <property type="entry name" value="RNase_HI_RT_Ty1"/>
    <property type="match status" value="1"/>
</dbReference>
<dbReference type="InterPro" id="IPR043502">
    <property type="entry name" value="DNA/RNA_pol_sf"/>
</dbReference>
<dbReference type="InterPro" id="IPR012337">
    <property type="entry name" value="RNaseH-like_sf"/>
</dbReference>
<dbReference type="GO" id="GO:0008270">
    <property type="term" value="F:zinc ion binding"/>
    <property type="evidence" value="ECO:0007669"/>
    <property type="project" value="UniProtKB-KW"/>
</dbReference>
<keyword evidence="1" id="KW-0863">Zinc-finger</keyword>
<dbReference type="InterPro" id="IPR013103">
    <property type="entry name" value="RVT_2"/>
</dbReference>
<dbReference type="SUPFAM" id="SSF53098">
    <property type="entry name" value="Ribonuclease H-like"/>
    <property type="match status" value="1"/>
</dbReference>
<evidence type="ECO:0000259" key="3">
    <source>
        <dbReference type="PROSITE" id="PS50158"/>
    </source>
</evidence>
<accession>A0A6A2WCJ0</accession>
<evidence type="ECO:0000313" key="5">
    <source>
        <dbReference type="Proteomes" id="UP000436088"/>
    </source>
</evidence>
<evidence type="ECO:0000256" key="2">
    <source>
        <dbReference type="SAM" id="MobiDB-lite"/>
    </source>
</evidence>
<proteinExistence type="predicted"/>
<dbReference type="Pfam" id="PF07727">
    <property type="entry name" value="RVT_2"/>
    <property type="match status" value="1"/>
</dbReference>
<dbReference type="InterPro" id="IPR036397">
    <property type="entry name" value="RNaseH_sf"/>
</dbReference>
<dbReference type="InterPro" id="IPR001584">
    <property type="entry name" value="Integrase_cat-core"/>
</dbReference>
<evidence type="ECO:0000313" key="4">
    <source>
        <dbReference type="EMBL" id="KAE8653685.1"/>
    </source>
</evidence>
<dbReference type="InterPro" id="IPR025724">
    <property type="entry name" value="GAG-pre-integrase_dom"/>
</dbReference>
<feature type="compositionally biased region" description="Basic residues" evidence="2">
    <location>
        <begin position="222"/>
        <end position="238"/>
    </location>
</feature>
<dbReference type="InterPro" id="IPR009646">
    <property type="entry name" value="Root_cap"/>
</dbReference>
<dbReference type="Pfam" id="PF14223">
    <property type="entry name" value="Retrotran_gag_2"/>
    <property type="match status" value="1"/>
</dbReference>
<dbReference type="Pfam" id="PF13976">
    <property type="entry name" value="gag_pre-integrs"/>
    <property type="match status" value="1"/>
</dbReference>
<dbReference type="InterPro" id="IPR036875">
    <property type="entry name" value="Znf_CCHC_sf"/>
</dbReference>
<keyword evidence="1" id="KW-0479">Metal-binding</keyword>
<dbReference type="Gene3D" id="3.30.420.10">
    <property type="entry name" value="Ribonuclease H-like superfamily/Ribonuclease H"/>
    <property type="match status" value="1"/>
</dbReference>
<name>A0A6A2WCJ0_HIBSY</name>
<dbReference type="SUPFAM" id="SSF56672">
    <property type="entry name" value="DNA/RNA polymerases"/>
    <property type="match status" value="1"/>
</dbReference>
<dbReference type="PANTHER" id="PTHR31656">
    <property type="entry name" value="ROOT CAP DOMAIN-CONTAINING PROTEIN"/>
    <property type="match status" value="1"/>
</dbReference>
<dbReference type="InterPro" id="IPR001878">
    <property type="entry name" value="Znf_CCHC"/>
</dbReference>
<dbReference type="EMBL" id="VEPZ02001788">
    <property type="protein sequence ID" value="KAE8653685.1"/>
    <property type="molecule type" value="Genomic_DNA"/>
</dbReference>
<reference evidence="4" key="1">
    <citation type="submission" date="2019-09" db="EMBL/GenBank/DDBJ databases">
        <title>Draft genome information of white flower Hibiscus syriacus.</title>
        <authorList>
            <person name="Kim Y.-M."/>
        </authorList>
    </citation>
    <scope>NUCLEOTIDE SEQUENCE [LARGE SCALE GENOMIC DNA]</scope>
    <source>
        <strain evidence="4">YM2019G1</strain>
    </source>
</reference>